<evidence type="ECO:0000313" key="2">
    <source>
        <dbReference type="Proteomes" id="UP000183868"/>
    </source>
</evidence>
<gene>
    <name evidence="1" type="ORF">Cabys_3837</name>
</gene>
<organism evidence="1 2">
    <name type="scientific">Caldithrix abyssi DSM 13497</name>
    <dbReference type="NCBI Taxonomy" id="880073"/>
    <lineage>
        <taxon>Bacteria</taxon>
        <taxon>Pseudomonadati</taxon>
        <taxon>Calditrichota</taxon>
        <taxon>Calditrichia</taxon>
        <taxon>Calditrichales</taxon>
        <taxon>Calditrichaceae</taxon>
        <taxon>Caldithrix</taxon>
    </lineage>
</organism>
<name>A0A1J1CDE2_CALAY</name>
<dbReference type="AlphaFoldDB" id="A0A1J1CDE2"/>
<protein>
    <recommendedName>
        <fullName evidence="3">WD40-like Beta Propeller Repeat</fullName>
    </recommendedName>
</protein>
<reference evidence="1 2" key="1">
    <citation type="submission" date="2016-11" db="EMBL/GenBank/DDBJ databases">
        <title>Genomic analysis of Caldithrix abyssi and proposal of a novel bacterial phylum Caldithrichaeota.</title>
        <authorList>
            <person name="Kublanov I."/>
            <person name="Sigalova O."/>
            <person name="Gavrilov S."/>
            <person name="Lebedinsky A."/>
            <person name="Ivanova N."/>
            <person name="Daum C."/>
            <person name="Reddy T."/>
            <person name="Klenk H.P."/>
            <person name="Goker M."/>
            <person name="Reva O."/>
            <person name="Miroshnichenko M."/>
            <person name="Kyprides N."/>
            <person name="Woyke T."/>
            <person name="Gelfand M."/>
        </authorList>
    </citation>
    <scope>NUCLEOTIDE SEQUENCE [LARGE SCALE GENOMIC DNA]</scope>
    <source>
        <strain evidence="1 2">LF13</strain>
    </source>
</reference>
<dbReference type="KEGG" id="caby:Cabys_3837"/>
<dbReference type="SUPFAM" id="SSF69322">
    <property type="entry name" value="Tricorn protease domain 2"/>
    <property type="match status" value="1"/>
</dbReference>
<dbReference type="EMBL" id="CP018099">
    <property type="protein sequence ID" value="APF20582.1"/>
    <property type="molecule type" value="Genomic_DNA"/>
</dbReference>
<accession>A0A1J1CDE2</accession>
<sequence>MVFGMACSRFSSETTTGNDANPKPNPSNTVYFLLSGNDFVSTFDPVLAKFDTLRLSQQPLLDFAISANARYLLALTPDSLIQFDLLRERKIKIFNAPEEPTGQLSCNADAALAVYQCQVDQSRNICFFYLSNGQSYLMDEDALQESWHPLLSPSGQWLAFSRADGFYVRFITRQNPTQLHPTALHADQFSPGEFYLTAEGRIFDLTDMRLMPGDRVGKVRFVDNFTVIWAPESSGSVKLASISGAKEQTLYSTATPIVDFVVSREKQFVVSVNAENLDLTFTVFDFNTRQLELTSRLRIKTGQRLVRLVWPEKPDNLTHDN</sequence>
<evidence type="ECO:0008006" key="3">
    <source>
        <dbReference type="Google" id="ProtNLM"/>
    </source>
</evidence>
<evidence type="ECO:0000313" key="1">
    <source>
        <dbReference type="EMBL" id="APF20582.1"/>
    </source>
</evidence>
<proteinExistence type="predicted"/>
<dbReference type="Proteomes" id="UP000183868">
    <property type="component" value="Chromosome"/>
</dbReference>